<gene>
    <name evidence="8" type="ORF">QQX98_007069</name>
</gene>
<keyword evidence="5" id="KW-0804">Transcription</keyword>
<dbReference type="PANTHER" id="PTHR36206:SF13">
    <property type="entry name" value="TRANSCRIPTIONAL REGULATORY PROTEIN MOC3"/>
    <property type="match status" value="1"/>
</dbReference>
<evidence type="ECO:0000256" key="3">
    <source>
        <dbReference type="ARBA" id="ARBA00023015"/>
    </source>
</evidence>
<proteinExistence type="predicted"/>
<dbReference type="PROSITE" id="PS00463">
    <property type="entry name" value="ZN2_CY6_FUNGAL_1"/>
    <property type="match status" value="1"/>
</dbReference>
<accession>A0ABR1GZ58</accession>
<evidence type="ECO:0000256" key="5">
    <source>
        <dbReference type="ARBA" id="ARBA00023163"/>
    </source>
</evidence>
<evidence type="ECO:0000256" key="4">
    <source>
        <dbReference type="ARBA" id="ARBA00023125"/>
    </source>
</evidence>
<dbReference type="CDD" id="cd00067">
    <property type="entry name" value="GAL4"/>
    <property type="match status" value="1"/>
</dbReference>
<keyword evidence="9" id="KW-1185">Reference proteome</keyword>
<comment type="caution">
    <text evidence="8">The sequence shown here is derived from an EMBL/GenBank/DDBJ whole genome shotgun (WGS) entry which is preliminary data.</text>
</comment>
<keyword evidence="6" id="KW-0539">Nucleus</keyword>
<dbReference type="SUPFAM" id="SSF57701">
    <property type="entry name" value="Zn2/Cys6 DNA-binding domain"/>
    <property type="match status" value="1"/>
</dbReference>
<keyword evidence="3" id="KW-0805">Transcription regulation</keyword>
<dbReference type="InterPro" id="IPR001138">
    <property type="entry name" value="Zn2Cys6_DnaBD"/>
</dbReference>
<dbReference type="Pfam" id="PF00172">
    <property type="entry name" value="Zn_clus"/>
    <property type="match status" value="1"/>
</dbReference>
<dbReference type="InterPro" id="IPR052360">
    <property type="entry name" value="Transcr_Regulatory_Proteins"/>
</dbReference>
<keyword evidence="4" id="KW-0238">DNA-binding</keyword>
<evidence type="ECO:0000259" key="7">
    <source>
        <dbReference type="PROSITE" id="PS50048"/>
    </source>
</evidence>
<evidence type="ECO:0000313" key="8">
    <source>
        <dbReference type="EMBL" id="KAK7414037.1"/>
    </source>
</evidence>
<name>A0ABR1GZ58_9HYPO</name>
<dbReference type="Proteomes" id="UP001498476">
    <property type="component" value="Unassembled WGS sequence"/>
</dbReference>
<dbReference type="InterPro" id="IPR036864">
    <property type="entry name" value="Zn2-C6_fun-type_DNA-bd_sf"/>
</dbReference>
<evidence type="ECO:0000256" key="6">
    <source>
        <dbReference type="ARBA" id="ARBA00023242"/>
    </source>
</evidence>
<reference evidence="8 9" key="1">
    <citation type="journal article" date="2025" name="Microbiol. Resour. Announc.">
        <title>Draft genome sequences for Neonectria magnoliae and Neonectria punicea, canker pathogens of Liriodendron tulipifera and Acer saccharum in West Virginia.</title>
        <authorList>
            <person name="Petronek H.M."/>
            <person name="Kasson M.T."/>
            <person name="Metheny A.M."/>
            <person name="Stauder C.M."/>
            <person name="Lovett B."/>
            <person name="Lynch S.C."/>
            <person name="Garnas J.R."/>
            <person name="Kasson L.R."/>
            <person name="Stajich J.E."/>
        </authorList>
    </citation>
    <scope>NUCLEOTIDE SEQUENCE [LARGE SCALE GENOMIC DNA]</scope>
    <source>
        <strain evidence="8 9">NRRL 64653</strain>
    </source>
</reference>
<dbReference type="InterPro" id="IPR021858">
    <property type="entry name" value="Fun_TF"/>
</dbReference>
<evidence type="ECO:0000256" key="2">
    <source>
        <dbReference type="ARBA" id="ARBA00022833"/>
    </source>
</evidence>
<keyword evidence="2" id="KW-0862">Zinc</keyword>
<dbReference type="PANTHER" id="PTHR36206">
    <property type="entry name" value="ASPERCRYPTIN BIOSYNTHESIS CLUSTER-SPECIFIC TRANSCRIPTION REGULATOR ATNN-RELATED"/>
    <property type="match status" value="1"/>
</dbReference>
<dbReference type="EMBL" id="JAZAVJ010000112">
    <property type="protein sequence ID" value="KAK7414037.1"/>
    <property type="molecule type" value="Genomic_DNA"/>
</dbReference>
<dbReference type="Gene3D" id="4.10.240.10">
    <property type="entry name" value="Zn(2)-C6 fungal-type DNA-binding domain"/>
    <property type="match status" value="1"/>
</dbReference>
<dbReference type="Pfam" id="PF11951">
    <property type="entry name" value="Fungal_trans_2"/>
    <property type="match status" value="1"/>
</dbReference>
<sequence>MDPAKPKTKLSRTSTPKVQTGCITCKSRHIKCDEAKPQCINCLKKSGFCEGYAEGRLKKKRKSFPYQHCWDSKQLTQVSVRPTKPELGLDSLSFHDTAGSLYFQEFVTLVQRPWIAAAFHKDLWEVILPQLAHQSPTLCHAAMAIGAMSLWHQQTRGDALRVSQTPTLSGLESDRHYTRALSHYSYSLRLQTERISIPGAVFLSFLLLIFESLRGNRKAALDHVNHGLALLVSLLADDDKQCHIDLFALNPKPVLRAVADILGYLGIQAQSILRGRIGEGTPLPNFTKGLITRQHTIHSFNLLVDRLNPCSVDLDKIPHSFSTLDEFESYGGAAQRRFKEMNSMLLHAVHASGVLDLDTGNAIDRLILYMLQDERLRAFCERSKLLAKALDDAFLPLFNTIIASDTDPQTYSRALHLRLQCMGFYVFESPQEFIDVKSLNARTDLFREYLSLAGMTLRAAMRGAENPAHQLSLQSDLTWRLFIVTFFCRDPLVREDALWKLRDYPGHDGLWNTRSLYALALRNKAVESANAIKGAADEQWKRLWRREYVFEDGCDRIVFRYLERNPSTGDWDLVEEAATVDGQGDDAEWERRPLTGPGRPLISMLLAP</sequence>
<dbReference type="SMART" id="SM00066">
    <property type="entry name" value="GAL4"/>
    <property type="match status" value="1"/>
</dbReference>
<keyword evidence="1" id="KW-0479">Metal-binding</keyword>
<feature type="domain" description="Zn(2)-C6 fungal-type" evidence="7">
    <location>
        <begin position="21"/>
        <end position="49"/>
    </location>
</feature>
<organism evidence="8 9">
    <name type="scientific">Neonectria punicea</name>
    <dbReference type="NCBI Taxonomy" id="979145"/>
    <lineage>
        <taxon>Eukaryota</taxon>
        <taxon>Fungi</taxon>
        <taxon>Dikarya</taxon>
        <taxon>Ascomycota</taxon>
        <taxon>Pezizomycotina</taxon>
        <taxon>Sordariomycetes</taxon>
        <taxon>Hypocreomycetidae</taxon>
        <taxon>Hypocreales</taxon>
        <taxon>Nectriaceae</taxon>
        <taxon>Neonectria</taxon>
    </lineage>
</organism>
<evidence type="ECO:0000256" key="1">
    <source>
        <dbReference type="ARBA" id="ARBA00022723"/>
    </source>
</evidence>
<evidence type="ECO:0000313" key="9">
    <source>
        <dbReference type="Proteomes" id="UP001498476"/>
    </source>
</evidence>
<dbReference type="PROSITE" id="PS50048">
    <property type="entry name" value="ZN2_CY6_FUNGAL_2"/>
    <property type="match status" value="1"/>
</dbReference>
<protein>
    <recommendedName>
        <fullName evidence="7">Zn(2)-C6 fungal-type domain-containing protein</fullName>
    </recommendedName>
</protein>